<organism evidence="1 2">
    <name type="scientific">Brachionus plicatilis</name>
    <name type="common">Marine rotifer</name>
    <name type="synonym">Brachionus muelleri</name>
    <dbReference type="NCBI Taxonomy" id="10195"/>
    <lineage>
        <taxon>Eukaryota</taxon>
        <taxon>Metazoa</taxon>
        <taxon>Spiralia</taxon>
        <taxon>Gnathifera</taxon>
        <taxon>Rotifera</taxon>
        <taxon>Eurotatoria</taxon>
        <taxon>Monogononta</taxon>
        <taxon>Pseudotrocha</taxon>
        <taxon>Ploima</taxon>
        <taxon>Brachionidae</taxon>
        <taxon>Brachionus</taxon>
    </lineage>
</organism>
<dbReference type="AlphaFoldDB" id="A0A3M7SJV5"/>
<reference evidence="1 2" key="1">
    <citation type="journal article" date="2018" name="Sci. Rep.">
        <title>Genomic signatures of local adaptation to the degree of environmental predictability in rotifers.</title>
        <authorList>
            <person name="Franch-Gras L."/>
            <person name="Hahn C."/>
            <person name="Garcia-Roger E.M."/>
            <person name="Carmona M.J."/>
            <person name="Serra M."/>
            <person name="Gomez A."/>
        </authorList>
    </citation>
    <scope>NUCLEOTIDE SEQUENCE [LARGE SCALE GENOMIC DNA]</scope>
    <source>
        <strain evidence="1">HYR1</strain>
    </source>
</reference>
<protein>
    <submittedName>
        <fullName evidence="1">Uncharacterized protein</fullName>
    </submittedName>
</protein>
<sequence>MVEFGLDLDKMASFGSNGLKALIYLFRYPGHDKCLTCRHLEIDVLRILDRLKKIKKDKRNGCDCVPINLIYSVFKDKHWLIRERQILLKKTS</sequence>
<dbReference type="EMBL" id="REGN01001227">
    <property type="protein sequence ID" value="RNA36154.1"/>
    <property type="molecule type" value="Genomic_DNA"/>
</dbReference>
<evidence type="ECO:0000313" key="1">
    <source>
        <dbReference type="EMBL" id="RNA36154.1"/>
    </source>
</evidence>
<evidence type="ECO:0000313" key="2">
    <source>
        <dbReference type="Proteomes" id="UP000276133"/>
    </source>
</evidence>
<gene>
    <name evidence="1" type="ORF">BpHYR1_004911</name>
</gene>
<proteinExistence type="predicted"/>
<keyword evidence="2" id="KW-1185">Reference proteome</keyword>
<accession>A0A3M7SJV5</accession>
<comment type="caution">
    <text evidence="1">The sequence shown here is derived from an EMBL/GenBank/DDBJ whole genome shotgun (WGS) entry which is preliminary data.</text>
</comment>
<dbReference type="Proteomes" id="UP000276133">
    <property type="component" value="Unassembled WGS sequence"/>
</dbReference>
<name>A0A3M7SJV5_BRAPC</name>